<dbReference type="EMBL" id="CM023478">
    <property type="protein sequence ID" value="KAH7933529.1"/>
    <property type="molecule type" value="Genomic_DNA"/>
</dbReference>
<sequence>MVNCAMFGCNNHSKKKSGDQNASDVGFFCIPKVTVNQSKQTKEVTERRRAEWLRRINRKDLENSATHYRVCCIHLISGRPSYAMGESDPEFRTRGRLCILDTESQGAATVPYPEKRDFGQNTELTMLQIQLLEDENNRLLSELVETKSKLGTYMLTEDCLKEKPDMLQFYSGLPSFDLLWAFFLVLEGSVSHKSQNCFTKFQEMLVFLIRLRLNVPLQD</sequence>
<dbReference type="Proteomes" id="UP000821865">
    <property type="component" value="Chromosome 9"/>
</dbReference>
<comment type="caution">
    <text evidence="1">The sequence shown here is derived from an EMBL/GenBank/DDBJ whole genome shotgun (WGS) entry which is preliminary data.</text>
</comment>
<gene>
    <name evidence="1" type="ORF">HPB49_013385</name>
</gene>
<proteinExistence type="predicted"/>
<evidence type="ECO:0000313" key="2">
    <source>
        <dbReference type="Proteomes" id="UP000821865"/>
    </source>
</evidence>
<protein>
    <submittedName>
        <fullName evidence="1">Uncharacterized protein</fullName>
    </submittedName>
</protein>
<keyword evidence="2" id="KW-1185">Reference proteome</keyword>
<accession>A0ACB8C3V7</accession>
<reference evidence="1" key="1">
    <citation type="submission" date="2020-05" db="EMBL/GenBank/DDBJ databases">
        <title>Large-scale comparative analyses of tick genomes elucidate their genetic diversity and vector capacities.</title>
        <authorList>
            <person name="Jia N."/>
            <person name="Wang J."/>
            <person name="Shi W."/>
            <person name="Du L."/>
            <person name="Sun Y."/>
            <person name="Zhan W."/>
            <person name="Jiang J."/>
            <person name="Wang Q."/>
            <person name="Zhang B."/>
            <person name="Ji P."/>
            <person name="Sakyi L.B."/>
            <person name="Cui X."/>
            <person name="Yuan T."/>
            <person name="Jiang B."/>
            <person name="Yang W."/>
            <person name="Lam T.T.-Y."/>
            <person name="Chang Q."/>
            <person name="Ding S."/>
            <person name="Wang X."/>
            <person name="Zhu J."/>
            <person name="Ruan X."/>
            <person name="Zhao L."/>
            <person name="Wei J."/>
            <person name="Que T."/>
            <person name="Du C."/>
            <person name="Cheng J."/>
            <person name="Dai P."/>
            <person name="Han X."/>
            <person name="Huang E."/>
            <person name="Gao Y."/>
            <person name="Liu J."/>
            <person name="Shao H."/>
            <person name="Ye R."/>
            <person name="Li L."/>
            <person name="Wei W."/>
            <person name="Wang X."/>
            <person name="Wang C."/>
            <person name="Yang T."/>
            <person name="Huo Q."/>
            <person name="Li W."/>
            <person name="Guo W."/>
            <person name="Chen H."/>
            <person name="Zhou L."/>
            <person name="Ni X."/>
            <person name="Tian J."/>
            <person name="Zhou Y."/>
            <person name="Sheng Y."/>
            <person name="Liu T."/>
            <person name="Pan Y."/>
            <person name="Xia L."/>
            <person name="Li J."/>
            <person name="Zhao F."/>
            <person name="Cao W."/>
        </authorList>
    </citation>
    <scope>NUCLEOTIDE SEQUENCE</scope>
    <source>
        <strain evidence="1">Dsil-2018</strain>
    </source>
</reference>
<evidence type="ECO:0000313" key="1">
    <source>
        <dbReference type="EMBL" id="KAH7933529.1"/>
    </source>
</evidence>
<organism evidence="1 2">
    <name type="scientific">Dermacentor silvarum</name>
    <name type="common">Tick</name>
    <dbReference type="NCBI Taxonomy" id="543639"/>
    <lineage>
        <taxon>Eukaryota</taxon>
        <taxon>Metazoa</taxon>
        <taxon>Ecdysozoa</taxon>
        <taxon>Arthropoda</taxon>
        <taxon>Chelicerata</taxon>
        <taxon>Arachnida</taxon>
        <taxon>Acari</taxon>
        <taxon>Parasitiformes</taxon>
        <taxon>Ixodida</taxon>
        <taxon>Ixodoidea</taxon>
        <taxon>Ixodidae</taxon>
        <taxon>Rhipicephalinae</taxon>
        <taxon>Dermacentor</taxon>
    </lineage>
</organism>
<name>A0ACB8C3V7_DERSI</name>